<comment type="caution">
    <text evidence="2">The sequence shown here is derived from an EMBL/GenBank/DDBJ whole genome shotgun (WGS) entry which is preliminary data.</text>
</comment>
<dbReference type="PANTHER" id="PTHR35867">
    <property type="entry name" value="PROTEIN RSEC"/>
    <property type="match status" value="1"/>
</dbReference>
<proteinExistence type="predicted"/>
<keyword evidence="1" id="KW-0472">Membrane</keyword>
<keyword evidence="1" id="KW-0812">Transmembrane</keyword>
<dbReference type="PANTHER" id="PTHR35867:SF1">
    <property type="entry name" value="PROTEIN RSEC"/>
    <property type="match status" value="1"/>
</dbReference>
<reference evidence="2 3" key="1">
    <citation type="journal article" date="2013" name="Genome Announc.">
        <title>Draft Genome Sequence of Desulfotignum phosphitoxidans DSM 13687 Strain FiPS-3.</title>
        <authorList>
            <person name="Poehlein A."/>
            <person name="Daniel R."/>
            <person name="Simeonova D.D."/>
        </authorList>
    </citation>
    <scope>NUCLEOTIDE SEQUENCE [LARGE SCALE GENOMIC DNA]</scope>
    <source>
        <strain evidence="2 3">DSM 13687</strain>
    </source>
</reference>
<name>S0G1N4_9BACT</name>
<dbReference type="EMBL" id="APJX01000001">
    <property type="protein sequence ID" value="EMS81218.1"/>
    <property type="molecule type" value="Genomic_DNA"/>
</dbReference>
<dbReference type="InterPro" id="IPR026268">
    <property type="entry name" value="RseC"/>
</dbReference>
<dbReference type="AlphaFoldDB" id="S0G1N4"/>
<keyword evidence="1" id="KW-1133">Transmembrane helix</keyword>
<protein>
    <submittedName>
        <fullName evidence="2">Positive regulator of sigma E, RseC/MucC</fullName>
    </submittedName>
</protein>
<feature type="transmembrane region" description="Helical" evidence="1">
    <location>
        <begin position="102"/>
        <end position="121"/>
    </location>
</feature>
<accession>S0G1N4</accession>
<organism evidence="2 3">
    <name type="scientific">Desulfotignum phosphitoxidans DSM 13687</name>
    <dbReference type="NCBI Taxonomy" id="1286635"/>
    <lineage>
        <taxon>Bacteria</taxon>
        <taxon>Pseudomonadati</taxon>
        <taxon>Thermodesulfobacteriota</taxon>
        <taxon>Desulfobacteria</taxon>
        <taxon>Desulfobacterales</taxon>
        <taxon>Desulfobacteraceae</taxon>
        <taxon>Desulfotignum</taxon>
    </lineage>
</organism>
<dbReference type="InterPro" id="IPR007359">
    <property type="entry name" value="SigmaE_reg_RseC_MucC"/>
</dbReference>
<dbReference type="Pfam" id="PF04246">
    <property type="entry name" value="RseC_MucC"/>
    <property type="match status" value="1"/>
</dbReference>
<evidence type="ECO:0000256" key="1">
    <source>
        <dbReference type="SAM" id="Phobius"/>
    </source>
</evidence>
<dbReference type="Proteomes" id="UP000014216">
    <property type="component" value="Unassembled WGS sequence"/>
</dbReference>
<dbReference type="PIRSF" id="PIRSF004923">
    <property type="entry name" value="RseC"/>
    <property type="match status" value="1"/>
</dbReference>
<feature type="transmembrane region" description="Helical" evidence="1">
    <location>
        <begin position="69"/>
        <end position="90"/>
    </location>
</feature>
<dbReference type="OrthoDB" id="5514770at2"/>
<evidence type="ECO:0000313" key="2">
    <source>
        <dbReference type="EMBL" id="EMS81218.1"/>
    </source>
</evidence>
<dbReference type="RefSeq" id="WP_006963886.1">
    <property type="nucleotide sequence ID" value="NZ_APJX01000001.1"/>
</dbReference>
<gene>
    <name evidence="2" type="ORF">Dpo_1c03580</name>
</gene>
<evidence type="ECO:0000313" key="3">
    <source>
        <dbReference type="Proteomes" id="UP000014216"/>
    </source>
</evidence>
<keyword evidence="3" id="KW-1185">Reference proteome</keyword>
<sequence>MITEQGIVTRATPDVALIKTNRAAACEVCSAKDSCGTIHRGKEMTVEVPNTLGVETGDSVLIGMQTKSALLLTFLIYVVPILCLVAGALTGDALGPLLRINASFAAMVLGFSFFGIAFVILHKKSAAMNQKSEFKPVLIRKTKPVTAPACKPSSK</sequence>